<evidence type="ECO:0000313" key="1">
    <source>
        <dbReference type="EMBL" id="KAK3722910.1"/>
    </source>
</evidence>
<keyword evidence="1" id="KW-0378">Hydrolase</keyword>
<name>A0ACC3NTQ2_9PEZI</name>
<accession>A0ACC3NTQ2</accession>
<evidence type="ECO:0000313" key="2">
    <source>
        <dbReference type="Proteomes" id="UP001281147"/>
    </source>
</evidence>
<dbReference type="Proteomes" id="UP001281147">
    <property type="component" value="Unassembled WGS sequence"/>
</dbReference>
<dbReference type="EC" id="3.1.4.17" evidence="1"/>
<gene>
    <name evidence="1" type="primary">PDE2_1</name>
    <name evidence="1" type="ORF">LTR37_002055</name>
</gene>
<proteinExistence type="predicted"/>
<sequence>MDGHPSSGCSIIYFCASAQEDVYELYQRGNPPETSSKAHDEDPSCDQVYHNVRSLLDEDVGGFDEVFLCSSPQRCLDRLESTANSVPTLVLIELQNACPSEHISPSLLENSKMSAFPFLCDLGTDIEGAHFQKHVLPFALLPTEQSADCETLVDGEVTARCLRAGAVDIIRSPLQHEDINRIIGHIKDRVRPPAKMIAAQMSQNLVNSIYDYAEPHEAYHRPDLNLSAKRQKTIQAAIRQWHFPAHDFNMDELTCAVLFMLEDIIRAPELEAYALPRAKLMSLILATRRQYKHEREVHYHNWRHAVDVTQSVYCFIRDVRLCPPAEQEGWRPKELNAVERLLTPRDGLILLVSAIGHDVGHPGVNNAFLVACNHPLAQTYNDKSVLENYHCAAYSQLLRRHWPALSNIAGFRATMISTILATDMQRHFEYMKSLNELKAKTEASDASVDDWSDKDRESTRELIMALLMKAADISNVARPFDISSAWAKILMNEFARQGELESELQIPTCLFGGPPDKEDILAAAQSQKGFMSLFGHPLFQGISEVMPTLSSCVQELEHNRTVWDEKIEEEKERRNPKGNEGHVTLSSVTDKEVEEATAHHRSDPSVVPTQGPQSPTTPTKRAPTTGVGTSPTNHIAHDLRQQLSQGVAMDDQHRSSMPFLGSAGPLLSSQGGSSRRSSKDVALDQLQQLSTFAHQSLSPTPSSRRGSADAGWQVHQSYPSSRRGSKDESLTTILVSSGGTPSRRSSPASPSKNSSPSKPSNKRHSGHKSTPSRNGAPSSRSHAASTATATTTQHSPSTQAPSTQPSSVAQEDDDPHRMTRHASIPSTEDPFKLPGRWPNDVDGTARAPLTDGVPQHPPGTPPTPPPLDVPKQASSHVTPTTSVDTEASQEPPRKSEPAIRESRSRSRLRSLKFWKKKKDSGNADTPTDSPTASP</sequence>
<organism evidence="1 2">
    <name type="scientific">Vermiconidia calcicola</name>
    <dbReference type="NCBI Taxonomy" id="1690605"/>
    <lineage>
        <taxon>Eukaryota</taxon>
        <taxon>Fungi</taxon>
        <taxon>Dikarya</taxon>
        <taxon>Ascomycota</taxon>
        <taxon>Pezizomycotina</taxon>
        <taxon>Dothideomycetes</taxon>
        <taxon>Dothideomycetidae</taxon>
        <taxon>Mycosphaerellales</taxon>
        <taxon>Extremaceae</taxon>
        <taxon>Vermiconidia</taxon>
    </lineage>
</organism>
<keyword evidence="2" id="KW-1185">Reference proteome</keyword>
<dbReference type="EMBL" id="JAUTXU010000011">
    <property type="protein sequence ID" value="KAK3722910.1"/>
    <property type="molecule type" value="Genomic_DNA"/>
</dbReference>
<comment type="caution">
    <text evidence="1">The sequence shown here is derived from an EMBL/GenBank/DDBJ whole genome shotgun (WGS) entry which is preliminary data.</text>
</comment>
<protein>
    <submittedName>
        <fullName evidence="1">3',5'-cyclic-nucleotide phosphodiesterase</fullName>
        <ecNumber evidence="1">3.1.4.17</ecNumber>
    </submittedName>
</protein>
<reference evidence="1" key="1">
    <citation type="submission" date="2023-07" db="EMBL/GenBank/DDBJ databases">
        <title>Black Yeasts Isolated from many extreme environments.</title>
        <authorList>
            <person name="Coleine C."/>
            <person name="Stajich J.E."/>
            <person name="Selbmann L."/>
        </authorList>
    </citation>
    <scope>NUCLEOTIDE SEQUENCE</scope>
    <source>
        <strain evidence="1">CCFEE 5714</strain>
    </source>
</reference>